<dbReference type="GO" id="GO:0004674">
    <property type="term" value="F:protein serine/threonine kinase activity"/>
    <property type="evidence" value="ECO:0007669"/>
    <property type="project" value="UniProtKB-KW"/>
</dbReference>
<dbReference type="InterPro" id="IPR001932">
    <property type="entry name" value="PPM-type_phosphatase-like_dom"/>
</dbReference>
<evidence type="ECO:0000256" key="7">
    <source>
        <dbReference type="SAM" id="MobiDB-lite"/>
    </source>
</evidence>
<dbReference type="SUPFAM" id="SSF56112">
    <property type="entry name" value="Protein kinase-like (PK-like)"/>
    <property type="match status" value="1"/>
</dbReference>
<dbReference type="PROSITE" id="PS50011">
    <property type="entry name" value="PROTEIN_KINASE_DOM"/>
    <property type="match status" value="1"/>
</dbReference>
<sequence>MNNIKEDDTKLFPYNSRIVRLKDEDRFQVCLDLRRRREETTTTTETQTQTEEDELTLRVPRIGDVTAQFAVFDGHITNLAAKYAEKHWLECVLKATEKEKEETAKEKKRKGGSKPVLRETSSLEPSDAFGDAEDVLSEEIDFDLEKALIRATRDLEKGFKQHGLEEGDESVHVKSGCFGTCFGGKQKVPTGGTTVTSASIQRGLDTKEGGATFYIVCVSCGDSGALLLPHPNEHDPDDREVNLRAHKRLTREHNADDPLEAVRLVQSGCRLGRMQRADGSEIGPLRAYPGGFAVSRAVGDFAVPGITCEPEVTRVKVPKTGARLFVASDGVFAAISDGDISEICATLSSSKECADKIIEKVLELRGRHDDITLLIADIPPPEEYVKLFKATEIKDRLQVSVARKKKTKKELMQLIMDEQKQANQNASDGKGKTDVSFDRVIGEDDYVLQEDDFFIDDVADDITVYGFRGTRQQRLVFDEYQIGALLGRGAFGSVRIAVRRETGDVCAVKSVLKTFESRKQIMNEIDTLRIVSGKHPNLPILHGVYQDKSSDHGICYIVTEICGGSSLFDAIARRRWFDENDWRAIAAQMLGAVSFMHSLGVCHRDIKPDNIMCKDVWTREPNSVPHLKLIDFGSAIFCSAGETLKGMHGTKFFASPEMCSDMPYAKKTDCWSVGVVLLTLLSGFPDGPAIAQVWHDMLRGIFPRLDDSTPRHFVKLIRALLTVNASERPSCGEVLGVADDWLRFSWSTLERSKSVAGIKHRPMQSQKLKIPKKLTGDVGKNIKTIDHDFTGEDNSNSNSSSSIGGQSSGRSSFERSSGENLGRHSTISGKKFNAGLLTAENLALLEKRARKSPKPKKHFSMDEIEEGAEEDHEERGALAAHLTLSDLSLDERPKKNWHSESGARLNNSVKRIAASVLAAEYEKHVANVLSVCASSEEIHKTLVHLQKMLEHDPEVAASVAAGGSTTTVHARVTARDLEDATRAAGASEVAAQLATLRRFHEPPGRTLTLDIEPLRDLEKLHERHDHVFRAVDAAADSRIRIREYTRMDNDMRSLVQSNVHTEMVMAMLGKGFLSESEKEKSRQSLDGTKKKKWITEMLDDSVRSGVVGIKTEQEVLEDGQAEEVLAMIHRS</sequence>
<dbReference type="InterPro" id="IPR011009">
    <property type="entry name" value="Kinase-like_dom_sf"/>
</dbReference>
<proteinExistence type="predicted"/>
<dbReference type="GO" id="GO:0005524">
    <property type="term" value="F:ATP binding"/>
    <property type="evidence" value="ECO:0007669"/>
    <property type="project" value="UniProtKB-UniRule"/>
</dbReference>
<feature type="region of interest" description="Disordered" evidence="7">
    <location>
        <begin position="100"/>
        <end position="130"/>
    </location>
</feature>
<evidence type="ECO:0000313" key="11">
    <source>
        <dbReference type="Proteomes" id="UP000198341"/>
    </source>
</evidence>
<dbReference type="InterPro" id="IPR017441">
    <property type="entry name" value="Protein_kinase_ATP_BS"/>
</dbReference>
<evidence type="ECO:0008006" key="12">
    <source>
        <dbReference type="Google" id="ProtNLM"/>
    </source>
</evidence>
<feature type="compositionally biased region" description="Low complexity" evidence="7">
    <location>
        <begin position="794"/>
        <end position="811"/>
    </location>
</feature>
<keyword evidence="1" id="KW-0723">Serine/threonine-protein kinase</keyword>
<keyword evidence="11" id="KW-1185">Reference proteome</keyword>
<dbReference type="CDD" id="cd00143">
    <property type="entry name" value="PP2Cc"/>
    <property type="match status" value="1"/>
</dbReference>
<dbReference type="InterPro" id="IPR000719">
    <property type="entry name" value="Prot_kinase_dom"/>
</dbReference>
<feature type="region of interest" description="Disordered" evidence="7">
    <location>
        <begin position="785"/>
        <end position="826"/>
    </location>
</feature>
<dbReference type="SMART" id="SM00332">
    <property type="entry name" value="PP2Cc"/>
    <property type="match status" value="1"/>
</dbReference>
<feature type="domain" description="PPM-type phosphatase" evidence="9">
    <location>
        <begin position="8"/>
        <end position="378"/>
    </location>
</feature>
<feature type="compositionally biased region" description="Basic residues" evidence="7">
    <location>
        <begin position="848"/>
        <end position="858"/>
    </location>
</feature>
<evidence type="ECO:0000256" key="4">
    <source>
        <dbReference type="ARBA" id="ARBA00022777"/>
    </source>
</evidence>
<evidence type="ECO:0000313" key="10">
    <source>
        <dbReference type="EMBL" id="CCO18967.1"/>
    </source>
</evidence>
<dbReference type="InterPro" id="IPR008271">
    <property type="entry name" value="Ser/Thr_kinase_AS"/>
</dbReference>
<dbReference type="AlphaFoldDB" id="K8EL83"/>
<keyword evidence="2" id="KW-0808">Transferase</keyword>
<dbReference type="eggNOG" id="KOG0698">
    <property type="taxonomic scope" value="Eukaryota"/>
</dbReference>
<dbReference type="RefSeq" id="XP_007509852.1">
    <property type="nucleotide sequence ID" value="XM_007509790.1"/>
</dbReference>
<dbReference type="GeneID" id="19012468"/>
<dbReference type="InterPro" id="IPR036457">
    <property type="entry name" value="PPM-type-like_dom_sf"/>
</dbReference>
<evidence type="ECO:0000256" key="1">
    <source>
        <dbReference type="ARBA" id="ARBA00022527"/>
    </source>
</evidence>
<dbReference type="STRING" id="41875.K8EL83"/>
<name>K8EL83_9CHLO</name>
<dbReference type="PROSITE" id="PS51746">
    <property type="entry name" value="PPM_2"/>
    <property type="match status" value="1"/>
</dbReference>
<feature type="binding site" evidence="6">
    <location>
        <position position="513"/>
    </location>
    <ligand>
        <name>ATP</name>
        <dbReference type="ChEBI" id="CHEBI:30616"/>
    </ligand>
</feature>
<dbReference type="eggNOG" id="KOG0032">
    <property type="taxonomic scope" value="Eukaryota"/>
</dbReference>
<keyword evidence="4" id="KW-0418">Kinase</keyword>
<dbReference type="Gene3D" id="1.10.510.10">
    <property type="entry name" value="Transferase(Phosphotransferase) domain 1"/>
    <property type="match status" value="1"/>
</dbReference>
<gene>
    <name evidence="10" type="ordered locus">Bathy12g02380</name>
</gene>
<reference evidence="10 11" key="1">
    <citation type="submission" date="2011-10" db="EMBL/GenBank/DDBJ databases">
        <authorList>
            <person name="Genoscope - CEA"/>
        </authorList>
    </citation>
    <scope>NUCLEOTIDE SEQUENCE [LARGE SCALE GENOMIC DNA]</scope>
    <source>
        <strain evidence="10 11">RCC 1105</strain>
    </source>
</reference>
<dbReference type="InterPro" id="IPR050205">
    <property type="entry name" value="CDPK_Ser/Thr_kinases"/>
</dbReference>
<dbReference type="OrthoDB" id="40902at2759"/>
<dbReference type="Proteomes" id="UP000198341">
    <property type="component" value="Chromosome 12"/>
</dbReference>
<dbReference type="PANTHER" id="PTHR24349">
    <property type="entry name" value="SERINE/THREONINE-PROTEIN KINASE"/>
    <property type="match status" value="1"/>
</dbReference>
<evidence type="ECO:0000259" key="8">
    <source>
        <dbReference type="PROSITE" id="PS50011"/>
    </source>
</evidence>
<evidence type="ECO:0000256" key="3">
    <source>
        <dbReference type="ARBA" id="ARBA00022741"/>
    </source>
</evidence>
<dbReference type="SUPFAM" id="SSF81606">
    <property type="entry name" value="PP2C-like"/>
    <property type="match status" value="1"/>
</dbReference>
<feature type="compositionally biased region" description="Acidic residues" evidence="7">
    <location>
        <begin position="862"/>
        <end position="872"/>
    </location>
</feature>
<accession>K8EL83</accession>
<evidence type="ECO:0000256" key="2">
    <source>
        <dbReference type="ARBA" id="ARBA00022679"/>
    </source>
</evidence>
<dbReference type="EMBL" id="FO082267">
    <property type="protein sequence ID" value="CCO18967.1"/>
    <property type="molecule type" value="Genomic_DNA"/>
</dbReference>
<feature type="region of interest" description="Disordered" evidence="7">
    <location>
        <begin position="848"/>
        <end position="876"/>
    </location>
</feature>
<protein>
    <recommendedName>
        <fullName evidence="12">Protein kinase domain-containing protein</fullName>
    </recommendedName>
</protein>
<dbReference type="Gene3D" id="3.60.40.10">
    <property type="entry name" value="PPM-type phosphatase domain"/>
    <property type="match status" value="1"/>
</dbReference>
<dbReference type="SMART" id="SM00220">
    <property type="entry name" value="S_TKc"/>
    <property type="match status" value="1"/>
</dbReference>
<dbReference type="PROSITE" id="PS00107">
    <property type="entry name" value="PROTEIN_KINASE_ATP"/>
    <property type="match status" value="1"/>
</dbReference>
<dbReference type="KEGG" id="bpg:Bathy12g02380"/>
<dbReference type="Pfam" id="PF00069">
    <property type="entry name" value="Pkinase"/>
    <property type="match status" value="1"/>
</dbReference>
<evidence type="ECO:0000259" key="9">
    <source>
        <dbReference type="PROSITE" id="PS51746"/>
    </source>
</evidence>
<evidence type="ECO:0000256" key="6">
    <source>
        <dbReference type="PROSITE-ProRule" id="PRU10141"/>
    </source>
</evidence>
<keyword evidence="3 6" id="KW-0547">Nucleotide-binding</keyword>
<feature type="domain" description="Protein kinase" evidence="8">
    <location>
        <begin position="480"/>
        <end position="742"/>
    </location>
</feature>
<dbReference type="Pfam" id="PF00481">
    <property type="entry name" value="PP2C"/>
    <property type="match status" value="1"/>
</dbReference>
<evidence type="ECO:0000256" key="5">
    <source>
        <dbReference type="ARBA" id="ARBA00022840"/>
    </source>
</evidence>
<dbReference type="PROSITE" id="PS00108">
    <property type="entry name" value="PROTEIN_KINASE_ST"/>
    <property type="match status" value="1"/>
</dbReference>
<keyword evidence="5 6" id="KW-0067">ATP-binding</keyword>
<organism evidence="10 11">
    <name type="scientific">Bathycoccus prasinos</name>
    <dbReference type="NCBI Taxonomy" id="41875"/>
    <lineage>
        <taxon>Eukaryota</taxon>
        <taxon>Viridiplantae</taxon>
        <taxon>Chlorophyta</taxon>
        <taxon>Mamiellophyceae</taxon>
        <taxon>Mamiellales</taxon>
        <taxon>Bathycoccaceae</taxon>
        <taxon>Bathycoccus</taxon>
    </lineage>
</organism>